<dbReference type="SUPFAM" id="SSF51126">
    <property type="entry name" value="Pectin lyase-like"/>
    <property type="match status" value="1"/>
</dbReference>
<accession>A0A4R6RVK1</accession>
<sequence length="653" mass="67193">MRGLATISVIAVLLGVFSGPSPAQAADLAVTNGNDAGPGSLRAAIEAANAAPGRDTIMVPEGLEVAVHSALQITDDLDLSGAGSGAKLKVTDFSAGTSWVGSVLQLAGSATVENLTIDSTETVVWQQIEWIPNPDSALKLDRITSATQNGLHLDVEEGYSQLTVTGSEFTGGFQVAYLYLIPDGSQTLFDGNTIADVENGITNKDSWFSAPDQFVVQNNTVDVVQREPGQRTGPFLMLNMGLDAALPSGSFIRYSNNVLSGSFAWGAPISLSLDSFLPEEATPPRLLQIDSSTFDISQIADMYTGLITTSSWYPFRAEIGITNSTFQLPEGKVVTTIERGMGRSSYVIDHVTSNAPFQGRGALTVSNSVVASADPLPVGDGLPGHVTGANNLLTSAVPGLTDSVIVPDPADALLGDLAPSSTQRLPVRLPQPGSPTLDAAGDSTLTTDQRGLPRASGLAADIGAVEAQVAQLAIGDAGTVNAGSPATFPVTITRAGELPATVQVAATPGTALAGTHFTPITDRFDIPAGSQVEGLTLTVPTRDTADADGLTFTAAGTVITGQAEFAADPGTATLARDTTETPRPTPTPSPPPGTDPDVVPTPDPESIASQSKPQRGALSHTGDTGQPLLWALGGILLISGAAIAARARRMFTK</sequence>
<feature type="signal peptide" evidence="3">
    <location>
        <begin position="1"/>
        <end position="25"/>
    </location>
</feature>
<keyword evidence="2" id="KW-0812">Transmembrane</keyword>
<reference evidence="4 5" key="1">
    <citation type="submission" date="2019-03" db="EMBL/GenBank/DDBJ databases">
        <title>Genomic analyses of the natural microbiome of Caenorhabditis elegans.</title>
        <authorList>
            <person name="Samuel B."/>
        </authorList>
    </citation>
    <scope>NUCLEOTIDE SEQUENCE [LARGE SCALE GENOMIC DNA]</scope>
    <source>
        <strain evidence="4 5">JUb18</strain>
    </source>
</reference>
<dbReference type="InterPro" id="IPR038081">
    <property type="entry name" value="CalX-like_sf"/>
</dbReference>
<dbReference type="Gene3D" id="2.160.20.10">
    <property type="entry name" value="Single-stranded right-handed beta-helix, Pectin lyase-like"/>
    <property type="match status" value="1"/>
</dbReference>
<dbReference type="EMBL" id="SNYA01000007">
    <property type="protein sequence ID" value="TDP90345.1"/>
    <property type="molecule type" value="Genomic_DNA"/>
</dbReference>
<evidence type="ECO:0000313" key="4">
    <source>
        <dbReference type="EMBL" id="TDP90345.1"/>
    </source>
</evidence>
<proteinExistence type="predicted"/>
<organism evidence="4 5">
    <name type="scientific">Leucobacter luti</name>
    <dbReference type="NCBI Taxonomy" id="340320"/>
    <lineage>
        <taxon>Bacteria</taxon>
        <taxon>Bacillati</taxon>
        <taxon>Actinomycetota</taxon>
        <taxon>Actinomycetes</taxon>
        <taxon>Micrococcales</taxon>
        <taxon>Microbacteriaceae</taxon>
        <taxon>Leucobacter</taxon>
    </lineage>
</organism>
<evidence type="ECO:0000256" key="2">
    <source>
        <dbReference type="SAM" id="Phobius"/>
    </source>
</evidence>
<feature type="region of interest" description="Disordered" evidence="1">
    <location>
        <begin position="564"/>
        <end position="622"/>
    </location>
</feature>
<name>A0A4R6RVK1_9MICO</name>
<dbReference type="AlphaFoldDB" id="A0A4R6RVK1"/>
<keyword evidence="2" id="KW-0472">Membrane</keyword>
<gene>
    <name evidence="4" type="ORF">EDF62_2915</name>
</gene>
<dbReference type="SUPFAM" id="SSF141072">
    <property type="entry name" value="CalX-like"/>
    <property type="match status" value="1"/>
</dbReference>
<feature type="region of interest" description="Disordered" evidence="1">
    <location>
        <begin position="423"/>
        <end position="449"/>
    </location>
</feature>
<protein>
    <submittedName>
        <fullName evidence="4">Uncharacterized protein</fullName>
    </submittedName>
</protein>
<dbReference type="InterPro" id="IPR059226">
    <property type="entry name" value="Choice_anch_Q_dom"/>
</dbReference>
<keyword evidence="2" id="KW-1133">Transmembrane helix</keyword>
<dbReference type="RefSeq" id="WP_133617502.1">
    <property type="nucleotide sequence ID" value="NZ_SNYA01000007.1"/>
</dbReference>
<evidence type="ECO:0000256" key="1">
    <source>
        <dbReference type="SAM" id="MobiDB-lite"/>
    </source>
</evidence>
<evidence type="ECO:0000313" key="5">
    <source>
        <dbReference type="Proteomes" id="UP000295601"/>
    </source>
</evidence>
<keyword evidence="5" id="KW-1185">Reference proteome</keyword>
<dbReference type="NCBIfam" id="NF041518">
    <property type="entry name" value="choice_anch_Q"/>
    <property type="match status" value="1"/>
</dbReference>
<feature type="chain" id="PRO_5020873926" evidence="3">
    <location>
        <begin position="26"/>
        <end position="653"/>
    </location>
</feature>
<dbReference type="InterPro" id="IPR012334">
    <property type="entry name" value="Pectin_lyas_fold"/>
</dbReference>
<dbReference type="Gene3D" id="2.60.40.2030">
    <property type="match status" value="1"/>
</dbReference>
<dbReference type="OrthoDB" id="8737820at2"/>
<keyword evidence="3" id="KW-0732">Signal</keyword>
<feature type="transmembrane region" description="Helical" evidence="2">
    <location>
        <begin position="628"/>
        <end position="647"/>
    </location>
</feature>
<dbReference type="Proteomes" id="UP000295601">
    <property type="component" value="Unassembled WGS sequence"/>
</dbReference>
<feature type="compositionally biased region" description="Pro residues" evidence="1">
    <location>
        <begin position="583"/>
        <end position="603"/>
    </location>
</feature>
<dbReference type="InterPro" id="IPR011050">
    <property type="entry name" value="Pectin_lyase_fold/virulence"/>
</dbReference>
<comment type="caution">
    <text evidence="4">The sequence shown here is derived from an EMBL/GenBank/DDBJ whole genome shotgun (WGS) entry which is preliminary data.</text>
</comment>
<evidence type="ECO:0000256" key="3">
    <source>
        <dbReference type="SAM" id="SignalP"/>
    </source>
</evidence>